<dbReference type="AlphaFoldDB" id="A0A0F9DDS7"/>
<proteinExistence type="predicted"/>
<reference evidence="1" key="1">
    <citation type="journal article" date="2015" name="Nature">
        <title>Complex archaea that bridge the gap between prokaryotes and eukaryotes.</title>
        <authorList>
            <person name="Spang A."/>
            <person name="Saw J.H."/>
            <person name="Jorgensen S.L."/>
            <person name="Zaremba-Niedzwiedzka K."/>
            <person name="Martijn J."/>
            <person name="Lind A.E."/>
            <person name="van Eijk R."/>
            <person name="Schleper C."/>
            <person name="Guy L."/>
            <person name="Ettema T.J."/>
        </authorList>
    </citation>
    <scope>NUCLEOTIDE SEQUENCE</scope>
</reference>
<accession>A0A0F9DDS7</accession>
<gene>
    <name evidence="1" type="ORF">LCGC14_2291140</name>
</gene>
<evidence type="ECO:0000313" key="1">
    <source>
        <dbReference type="EMBL" id="KKL51871.1"/>
    </source>
</evidence>
<feature type="non-terminal residue" evidence="1">
    <location>
        <position position="31"/>
    </location>
</feature>
<name>A0A0F9DDS7_9ZZZZ</name>
<protein>
    <submittedName>
        <fullName evidence="1">Uncharacterized protein</fullName>
    </submittedName>
</protein>
<organism evidence="1">
    <name type="scientific">marine sediment metagenome</name>
    <dbReference type="NCBI Taxonomy" id="412755"/>
    <lineage>
        <taxon>unclassified sequences</taxon>
        <taxon>metagenomes</taxon>
        <taxon>ecological metagenomes</taxon>
    </lineage>
</organism>
<comment type="caution">
    <text evidence="1">The sequence shown here is derived from an EMBL/GenBank/DDBJ whole genome shotgun (WGS) entry which is preliminary data.</text>
</comment>
<sequence>MQSEQYTIIEQLDLSFRVVDAVLEGPSSIYV</sequence>
<dbReference type="EMBL" id="LAZR01032096">
    <property type="protein sequence ID" value="KKL51871.1"/>
    <property type="molecule type" value="Genomic_DNA"/>
</dbReference>